<reference evidence="2" key="1">
    <citation type="submission" date="2022-06" db="EMBL/GenBank/DDBJ databases">
        <title>Sphingomonas sp. nov. isolated from rhizosphere soil of tomato.</title>
        <authorList>
            <person name="Dong H."/>
            <person name="Gao R."/>
        </authorList>
    </citation>
    <scope>NUCLEOTIDE SEQUENCE</scope>
    <source>
        <strain evidence="2">MMSM24</strain>
    </source>
</reference>
<evidence type="ECO:0000259" key="1">
    <source>
        <dbReference type="Pfam" id="PF00501"/>
    </source>
</evidence>
<protein>
    <submittedName>
        <fullName evidence="2">AMP-binding protein</fullName>
    </submittedName>
</protein>
<dbReference type="RefSeq" id="WP_265269389.1">
    <property type="nucleotide sequence ID" value="NZ_JANFAV010000010.1"/>
</dbReference>
<comment type="caution">
    <text evidence="2">The sequence shown here is derived from an EMBL/GenBank/DDBJ whole genome shotgun (WGS) entry which is preliminary data.</text>
</comment>
<dbReference type="AlphaFoldDB" id="A0AA41Z8K8"/>
<feature type="domain" description="AMP-dependent synthetase/ligase" evidence="1">
    <location>
        <begin position="46"/>
        <end position="426"/>
    </location>
</feature>
<gene>
    <name evidence="2" type="ORF">NEE01_14325</name>
</gene>
<dbReference type="PANTHER" id="PTHR24096:SF420">
    <property type="entry name" value="LONG-CHAIN-FATTY-ACID--COA LIGASE-RELATED"/>
    <property type="match status" value="1"/>
</dbReference>
<dbReference type="GO" id="GO:0016405">
    <property type="term" value="F:CoA-ligase activity"/>
    <property type="evidence" value="ECO:0007669"/>
    <property type="project" value="TreeGrafter"/>
</dbReference>
<accession>A0AA41Z8K8</accession>
<evidence type="ECO:0000313" key="3">
    <source>
        <dbReference type="Proteomes" id="UP001165565"/>
    </source>
</evidence>
<dbReference type="Gene3D" id="3.40.50.12780">
    <property type="entry name" value="N-terminal domain of ligase-like"/>
    <property type="match status" value="1"/>
</dbReference>
<dbReference type="PANTHER" id="PTHR24096">
    <property type="entry name" value="LONG-CHAIN-FATTY-ACID--COA LIGASE"/>
    <property type="match status" value="1"/>
</dbReference>
<dbReference type="NCBIfam" id="NF009232">
    <property type="entry name" value="PRK12582.1"/>
    <property type="match status" value="1"/>
</dbReference>
<dbReference type="Proteomes" id="UP001165565">
    <property type="component" value="Unassembled WGS sequence"/>
</dbReference>
<dbReference type="PROSITE" id="PS00455">
    <property type="entry name" value="AMP_BINDING"/>
    <property type="match status" value="1"/>
</dbReference>
<keyword evidence="3" id="KW-1185">Reference proteome</keyword>
<dbReference type="InterPro" id="IPR042099">
    <property type="entry name" value="ANL_N_sf"/>
</dbReference>
<dbReference type="InterPro" id="IPR000873">
    <property type="entry name" value="AMP-dep_synth/lig_dom"/>
</dbReference>
<proteinExistence type="predicted"/>
<dbReference type="SUPFAM" id="SSF56801">
    <property type="entry name" value="Acetyl-CoA synthetase-like"/>
    <property type="match status" value="1"/>
</dbReference>
<evidence type="ECO:0000313" key="2">
    <source>
        <dbReference type="EMBL" id="MCW6535957.1"/>
    </source>
</evidence>
<dbReference type="Pfam" id="PF00501">
    <property type="entry name" value="AMP-binding"/>
    <property type="match status" value="1"/>
</dbReference>
<name>A0AA41Z8K8_9SPHN</name>
<dbReference type="InterPro" id="IPR020845">
    <property type="entry name" value="AMP-binding_CS"/>
</dbReference>
<organism evidence="2 3">
    <name type="scientific">Sphingomonas lycopersici</name>
    <dbReference type="NCBI Taxonomy" id="2951807"/>
    <lineage>
        <taxon>Bacteria</taxon>
        <taxon>Pseudomonadati</taxon>
        <taxon>Pseudomonadota</taxon>
        <taxon>Alphaproteobacteria</taxon>
        <taxon>Sphingomonadales</taxon>
        <taxon>Sphingomonadaceae</taxon>
        <taxon>Sphingomonas</taxon>
    </lineage>
</organism>
<sequence>MSDPPFKPLGMRGPEIEVETRGDGAIYITSLHPAGEEPASIGHLLKERADQHPDRPFLKERDASGDGWRSVTYDEALAAAEAVAQSLIERGLDRDSAVLILSGNSIDHALLALGCLTAGVPAVPISPSYSLAADKARLLHCAQITRPDMVFAQSSQQFAGGIAALREACPEAEMVTVDGGGGTRGFATLLDSVPTGAVAARRDAIAPHDIAKILFTSGSTGLPKAVPQTHLMLTAVLAGLAGLRTEPTDPDLVPELLEWMPWSHIAAGNINFNGVVQSGGTLYLDEGRPVPGLFDATIRNLREVSPIHFASAPIAFAMLADALERDAALRESFFRNLRYMAYGGATLSNDIYERLQAMAIAETGFRIPLTTMYGSTETQGITMTHWPTERVGLIGLPMPGITLKLVPNGPKLEVRVKGPSVMPGYLGDPTRNASAFDDEGYYRLGDAVKFVDPADPRQGLLFDGRVTEDFKLDSGTWVSVGTLRPEIVAACSPYLQDAVIAGQDKNYIAALLWPSAAALQAFAAGDALDIDALAAELSQRLVMHNAGAGGSSRRIERFAIMTEPLSLSGGEINDKGYVNQSATLASRAEAVADLYRDPPPPAIHLTTGATSGRARAHALSQ</sequence>
<dbReference type="EMBL" id="JANFAV010000010">
    <property type="protein sequence ID" value="MCW6535957.1"/>
    <property type="molecule type" value="Genomic_DNA"/>
</dbReference>